<evidence type="ECO:0000313" key="2">
    <source>
        <dbReference type="Proteomes" id="UP000008549"/>
    </source>
</evidence>
<dbReference type="OMA" id="FHAPYIS"/>
<evidence type="ECO:0000313" key="3">
    <source>
        <dbReference type="WormBase" id="CBG25364"/>
    </source>
</evidence>
<dbReference type="WormBase" id="CBG25364">
    <property type="protein sequence ID" value="CBP41069"/>
    <property type="gene ID" value="WBGene00086778"/>
</dbReference>
<reference evidence="1 2" key="2">
    <citation type="journal article" date="2011" name="PLoS Genet.">
        <title>Caenorhabditis briggsae recombinant inbred line genotypes reveal inter-strain incompatibility and the evolution of recombination.</title>
        <authorList>
            <person name="Ross J.A."/>
            <person name="Koboldt D.C."/>
            <person name="Staisch J.E."/>
            <person name="Chamberlin H.M."/>
            <person name="Gupta B.P."/>
            <person name="Miller R.D."/>
            <person name="Baird S.E."/>
            <person name="Haag E.S."/>
        </authorList>
    </citation>
    <scope>NUCLEOTIDE SEQUENCE [LARGE SCALE GENOMIC DNA]</scope>
    <source>
        <strain evidence="1 2">AF16</strain>
    </source>
</reference>
<dbReference type="KEGG" id="cbr:CBG_25364"/>
<organism evidence="1 2">
    <name type="scientific">Caenorhabditis briggsae</name>
    <dbReference type="NCBI Taxonomy" id="6238"/>
    <lineage>
        <taxon>Eukaryota</taxon>
        <taxon>Metazoa</taxon>
        <taxon>Ecdysozoa</taxon>
        <taxon>Nematoda</taxon>
        <taxon>Chromadorea</taxon>
        <taxon>Rhabditida</taxon>
        <taxon>Rhabditina</taxon>
        <taxon>Rhabditomorpha</taxon>
        <taxon>Rhabditoidea</taxon>
        <taxon>Rhabditidae</taxon>
        <taxon>Peloderinae</taxon>
        <taxon>Caenorhabditis</taxon>
    </lineage>
</organism>
<dbReference type="GeneID" id="68916855"/>
<dbReference type="HOGENOM" id="CLU_1769715_0_0_1"/>
<keyword evidence="2" id="KW-1185">Reference proteome</keyword>
<gene>
    <name evidence="1 3" type="ORF">CBG25364</name>
    <name evidence="1" type="ORF">CBG_25364</name>
</gene>
<dbReference type="InParanoid" id="B6IIM8"/>
<sequence>MSTAQKPPPSGGDLLRSLLMEPTIASQKLKDTVIQTLGIREQPSVWTRPFVSTNANYQPVPNFPIKYHYMYTDVAAIPLHHFYNPSLYNGAKIDVDDYLPQCDLYWLRKTYERDLYKKKQQLKANNLAHCSLSFHAPYISILAILHD</sequence>
<name>B6IIM8_CAEBR</name>
<dbReference type="eggNOG" id="ENOG502TKG5">
    <property type="taxonomic scope" value="Eukaryota"/>
</dbReference>
<dbReference type="EMBL" id="HE600940">
    <property type="protein sequence ID" value="CAR99758.1"/>
    <property type="molecule type" value="Genomic_DNA"/>
</dbReference>
<dbReference type="Proteomes" id="UP000008549">
    <property type="component" value="Unassembled WGS sequence"/>
</dbReference>
<dbReference type="RefSeq" id="XP_045099319.1">
    <property type="nucleotide sequence ID" value="XM_045240852.1"/>
</dbReference>
<protein>
    <submittedName>
        <fullName evidence="1">Protein CBG25364</fullName>
    </submittedName>
</protein>
<accession>B6IIM8</accession>
<evidence type="ECO:0000313" key="1">
    <source>
        <dbReference type="EMBL" id="CAR99758.1"/>
    </source>
</evidence>
<dbReference type="AlphaFoldDB" id="B6IIM8"/>
<proteinExistence type="predicted"/>
<reference evidence="1 2" key="1">
    <citation type="journal article" date="2003" name="PLoS Biol.">
        <title>The genome sequence of Caenorhabditis briggsae: a platform for comparative genomics.</title>
        <authorList>
            <person name="Stein L.D."/>
            <person name="Bao Z."/>
            <person name="Blasiar D."/>
            <person name="Blumenthal T."/>
            <person name="Brent M.R."/>
            <person name="Chen N."/>
            <person name="Chinwalla A."/>
            <person name="Clarke L."/>
            <person name="Clee C."/>
            <person name="Coghlan A."/>
            <person name="Coulson A."/>
            <person name="D'Eustachio P."/>
            <person name="Fitch D.H."/>
            <person name="Fulton L.A."/>
            <person name="Fulton R.E."/>
            <person name="Griffiths-Jones S."/>
            <person name="Harris T.W."/>
            <person name="Hillier L.W."/>
            <person name="Kamath R."/>
            <person name="Kuwabara P.E."/>
            <person name="Mardis E.R."/>
            <person name="Marra M.A."/>
            <person name="Miner T.L."/>
            <person name="Minx P."/>
            <person name="Mullikin J.C."/>
            <person name="Plumb R.W."/>
            <person name="Rogers J."/>
            <person name="Schein J.E."/>
            <person name="Sohrmann M."/>
            <person name="Spieth J."/>
            <person name="Stajich J.E."/>
            <person name="Wei C."/>
            <person name="Willey D."/>
            <person name="Wilson R.K."/>
            <person name="Durbin R."/>
            <person name="Waterston R.H."/>
        </authorList>
    </citation>
    <scope>NUCLEOTIDE SEQUENCE [LARGE SCALE GENOMIC DNA]</scope>
    <source>
        <strain evidence="1 2">AF16</strain>
    </source>
</reference>
<dbReference type="CTD" id="68916855"/>